<dbReference type="InterPro" id="IPR013083">
    <property type="entry name" value="Znf_RING/FYVE/PHD"/>
</dbReference>
<proteinExistence type="predicted"/>
<dbReference type="GO" id="GO:0016874">
    <property type="term" value="F:ligase activity"/>
    <property type="evidence" value="ECO:0007669"/>
    <property type="project" value="UniProtKB-KW"/>
</dbReference>
<keyword evidence="5" id="KW-0175">Coiled coil</keyword>
<feature type="coiled-coil region" evidence="5">
    <location>
        <begin position="93"/>
        <end position="141"/>
    </location>
</feature>
<dbReference type="AlphaFoldDB" id="A0A2G9H4I1"/>
<dbReference type="InterPro" id="IPR001841">
    <property type="entry name" value="Znf_RING"/>
</dbReference>
<dbReference type="STRING" id="429701.A0A2G9H4I1"/>
<sequence>MNSDNRKMKEIVATAYHPTLAAAAQQGNLFNLHSACPSTARHSQVKQILNNPLSSASLLTFIDQADYNSVPTDIKDQIEDIKRTNAIHNERVRRELEGLMEKTAMRLKEKEVELHQKVAENAELERVMMHYRTEVERLQMTVRYLEQFVNVQARPGLQEGKATSQCSETGKEDEQIFMAVRLDCRNCKREMATVMLWPCRHVCLCRRCDDDLRVMFCPVCCLLKNGSLEVFLPPSEY</sequence>
<keyword evidence="7" id="KW-0436">Ligase</keyword>
<dbReference type="PROSITE" id="PS50089">
    <property type="entry name" value="ZF_RING_2"/>
    <property type="match status" value="1"/>
</dbReference>
<reference evidence="8" key="1">
    <citation type="journal article" date="2018" name="Gigascience">
        <title>Genome assembly of the Pink Ipe (Handroanthus impetiginosus, Bignoniaceae), a highly valued, ecologically keystone Neotropical timber forest tree.</title>
        <authorList>
            <person name="Silva-Junior O.B."/>
            <person name="Grattapaglia D."/>
            <person name="Novaes E."/>
            <person name="Collevatti R.G."/>
        </authorList>
    </citation>
    <scope>NUCLEOTIDE SEQUENCE [LARGE SCALE GENOMIC DNA]</scope>
    <source>
        <strain evidence="8">cv. UFG-1</strain>
    </source>
</reference>
<evidence type="ECO:0000259" key="6">
    <source>
        <dbReference type="PROSITE" id="PS50089"/>
    </source>
</evidence>
<accession>A0A2G9H4I1</accession>
<dbReference type="Pfam" id="PF13920">
    <property type="entry name" value="zf-C3HC4_3"/>
    <property type="match status" value="1"/>
</dbReference>
<dbReference type="PANTHER" id="PTHR42647:SF5">
    <property type="entry name" value="SBP (S-RIBONUCLEASE BINDING PROTEIN) FAMILY PROTEIN"/>
    <property type="match status" value="1"/>
</dbReference>
<evidence type="ECO:0000313" key="7">
    <source>
        <dbReference type="EMBL" id="PIN12427.1"/>
    </source>
</evidence>
<evidence type="ECO:0000256" key="2">
    <source>
        <dbReference type="ARBA" id="ARBA00022771"/>
    </source>
</evidence>
<dbReference type="PANTHER" id="PTHR42647">
    <property type="entry name" value="SBP (S-RIBONUCLEASE BINDING PROTEIN) FAMILY PROTEIN"/>
    <property type="match status" value="1"/>
</dbReference>
<comment type="caution">
    <text evidence="7">The sequence shown here is derived from an EMBL/GenBank/DDBJ whole genome shotgun (WGS) entry which is preliminary data.</text>
</comment>
<evidence type="ECO:0000256" key="4">
    <source>
        <dbReference type="PROSITE-ProRule" id="PRU00175"/>
    </source>
</evidence>
<dbReference type="EMBL" id="NKXS01002695">
    <property type="protein sequence ID" value="PIN12427.1"/>
    <property type="molecule type" value="Genomic_DNA"/>
</dbReference>
<keyword evidence="8" id="KW-1185">Reference proteome</keyword>
<name>A0A2G9H4I1_9LAMI</name>
<organism evidence="7 8">
    <name type="scientific">Handroanthus impetiginosus</name>
    <dbReference type="NCBI Taxonomy" id="429701"/>
    <lineage>
        <taxon>Eukaryota</taxon>
        <taxon>Viridiplantae</taxon>
        <taxon>Streptophyta</taxon>
        <taxon>Embryophyta</taxon>
        <taxon>Tracheophyta</taxon>
        <taxon>Spermatophyta</taxon>
        <taxon>Magnoliopsida</taxon>
        <taxon>eudicotyledons</taxon>
        <taxon>Gunneridae</taxon>
        <taxon>Pentapetalae</taxon>
        <taxon>asterids</taxon>
        <taxon>lamiids</taxon>
        <taxon>Lamiales</taxon>
        <taxon>Bignoniaceae</taxon>
        <taxon>Crescentiina</taxon>
        <taxon>Tabebuia alliance</taxon>
        <taxon>Handroanthus</taxon>
    </lineage>
</organism>
<evidence type="ECO:0000256" key="5">
    <source>
        <dbReference type="SAM" id="Coils"/>
    </source>
</evidence>
<gene>
    <name evidence="7" type="ORF">CDL12_14963</name>
</gene>
<dbReference type="OrthoDB" id="1711136at2759"/>
<keyword evidence="1" id="KW-0479">Metal-binding</keyword>
<evidence type="ECO:0000256" key="3">
    <source>
        <dbReference type="ARBA" id="ARBA00022833"/>
    </source>
</evidence>
<evidence type="ECO:0000256" key="1">
    <source>
        <dbReference type="ARBA" id="ARBA00022723"/>
    </source>
</evidence>
<dbReference type="Proteomes" id="UP000231279">
    <property type="component" value="Unassembled WGS sequence"/>
</dbReference>
<dbReference type="GO" id="GO:0008270">
    <property type="term" value="F:zinc ion binding"/>
    <property type="evidence" value="ECO:0007669"/>
    <property type="project" value="UniProtKB-KW"/>
</dbReference>
<feature type="domain" description="RING-type" evidence="6">
    <location>
        <begin position="184"/>
        <end position="220"/>
    </location>
</feature>
<dbReference type="Gene3D" id="3.30.40.10">
    <property type="entry name" value="Zinc/RING finger domain, C3HC4 (zinc finger)"/>
    <property type="match status" value="1"/>
</dbReference>
<dbReference type="GO" id="GO:0004842">
    <property type="term" value="F:ubiquitin-protein transferase activity"/>
    <property type="evidence" value="ECO:0007669"/>
    <property type="project" value="TreeGrafter"/>
</dbReference>
<protein>
    <submittedName>
        <fullName evidence="7">Putative E3 ubiquitin ligase</fullName>
    </submittedName>
</protein>
<keyword evidence="3" id="KW-0862">Zinc</keyword>
<dbReference type="CDD" id="cd16649">
    <property type="entry name" value="mRING-HC-C3HC5_CGRF1-like"/>
    <property type="match status" value="1"/>
</dbReference>
<keyword evidence="2 4" id="KW-0863">Zinc-finger</keyword>
<evidence type="ECO:0000313" key="8">
    <source>
        <dbReference type="Proteomes" id="UP000231279"/>
    </source>
</evidence>